<sequence length="147" mass="16139">MNLENRLIIILVLLAFAATVGLIWKSQSGRTHRVRSGEQVDLKRLGAEKAGKPVVKFGKKATLLQFSTEMCSVCVQTSRVLGELEKQTPGLVHIEVDVTNRLDLASHFKVLQTPTTLILDNTGRVISRISGAPKPTQLNQLLENLNG</sequence>
<dbReference type="Gene3D" id="3.40.30.10">
    <property type="entry name" value="Glutaredoxin"/>
    <property type="match status" value="1"/>
</dbReference>
<organism evidence="3 4">
    <name type="scientific">Candidatus Rhodoluna planktonica</name>
    <dbReference type="NCBI Taxonomy" id="535712"/>
    <lineage>
        <taxon>Bacteria</taxon>
        <taxon>Bacillati</taxon>
        <taxon>Actinomycetota</taxon>
        <taxon>Actinomycetes</taxon>
        <taxon>Micrococcales</taxon>
        <taxon>Microbacteriaceae</taxon>
        <taxon>Luna cluster</taxon>
        <taxon>Luna-1 subcluster</taxon>
        <taxon>Rhodoluna</taxon>
    </lineage>
</organism>
<dbReference type="SUPFAM" id="SSF52833">
    <property type="entry name" value="Thioredoxin-like"/>
    <property type="match status" value="1"/>
</dbReference>
<keyword evidence="1" id="KW-1133">Transmembrane helix</keyword>
<dbReference type="STRING" id="535712.A4Z71_04555"/>
<dbReference type="EMBL" id="CP015208">
    <property type="protein sequence ID" value="AOY56236.1"/>
    <property type="molecule type" value="Genomic_DNA"/>
</dbReference>
<proteinExistence type="predicted"/>
<feature type="transmembrane region" description="Helical" evidence="1">
    <location>
        <begin position="6"/>
        <end position="24"/>
    </location>
</feature>
<dbReference type="Proteomes" id="UP000243784">
    <property type="component" value="Chromosome"/>
</dbReference>
<dbReference type="CDD" id="cd02947">
    <property type="entry name" value="TRX_family"/>
    <property type="match status" value="1"/>
</dbReference>
<feature type="domain" description="Thioredoxin" evidence="2">
    <location>
        <begin position="56"/>
        <end position="143"/>
    </location>
</feature>
<dbReference type="Pfam" id="PF00085">
    <property type="entry name" value="Thioredoxin"/>
    <property type="match status" value="1"/>
</dbReference>
<evidence type="ECO:0000313" key="3">
    <source>
        <dbReference type="EMBL" id="AOY56236.1"/>
    </source>
</evidence>
<dbReference type="InterPro" id="IPR036249">
    <property type="entry name" value="Thioredoxin-like_sf"/>
</dbReference>
<dbReference type="KEGG" id="rpla:A4Z71_04555"/>
<evidence type="ECO:0000259" key="2">
    <source>
        <dbReference type="Pfam" id="PF00085"/>
    </source>
</evidence>
<keyword evidence="4" id="KW-1185">Reference proteome</keyword>
<gene>
    <name evidence="3" type="ORF">A4Z71_04555</name>
</gene>
<keyword evidence="1" id="KW-0472">Membrane</keyword>
<name>A0A1D9DZK6_9MICO</name>
<keyword evidence="1" id="KW-0812">Transmembrane</keyword>
<protein>
    <recommendedName>
        <fullName evidence="2">Thioredoxin domain-containing protein</fullName>
    </recommendedName>
</protein>
<reference evidence="3 4" key="1">
    <citation type="journal article" date="2016" name="Biochim. Biophys. Acta">
        <title>Photochemical characterization of actinorhodopsin and its functional existence in the natural host.</title>
        <authorList>
            <person name="Nakamura S."/>
            <person name="Kikukawa T."/>
            <person name="Tamogami J."/>
            <person name="Kamiya M."/>
            <person name="Aizawa T."/>
            <person name="Hahn M.W."/>
            <person name="Ihara K."/>
            <person name="Kamo N."/>
            <person name="Demura M."/>
        </authorList>
    </citation>
    <scope>NUCLEOTIDE SEQUENCE [LARGE SCALE GENOMIC DNA]</scope>
    <source>
        <strain evidence="3 4">MWH-Dar1</strain>
    </source>
</reference>
<dbReference type="OrthoDB" id="1495530at2"/>
<accession>A0A1D9DZK6</accession>
<evidence type="ECO:0000313" key="4">
    <source>
        <dbReference type="Proteomes" id="UP000243784"/>
    </source>
</evidence>
<evidence type="ECO:0000256" key="1">
    <source>
        <dbReference type="SAM" id="Phobius"/>
    </source>
</evidence>
<dbReference type="RefSeq" id="WP_070954744.1">
    <property type="nucleotide sequence ID" value="NZ_CP015208.1"/>
</dbReference>
<dbReference type="InterPro" id="IPR013766">
    <property type="entry name" value="Thioredoxin_domain"/>
</dbReference>
<dbReference type="AlphaFoldDB" id="A0A1D9DZK6"/>